<keyword evidence="9" id="KW-1185">Reference proteome</keyword>
<feature type="transmembrane region" description="Helical" evidence="5">
    <location>
        <begin position="317"/>
        <end position="338"/>
    </location>
</feature>
<keyword evidence="5" id="KW-0520">NAD</keyword>
<keyword evidence="5" id="KW-0813">Transport</keyword>
<dbReference type="EMBL" id="CP066775">
    <property type="protein sequence ID" value="QQL48468.1"/>
    <property type="molecule type" value="Genomic_DNA"/>
</dbReference>
<dbReference type="InterPro" id="IPR010096">
    <property type="entry name" value="NADH-Q_OxRdtase_suN/2"/>
</dbReference>
<evidence type="ECO:0000259" key="7">
    <source>
        <dbReference type="Pfam" id="PF00361"/>
    </source>
</evidence>
<keyword evidence="4 5" id="KW-0472">Membrane</keyword>
<feature type="transmembrane region" description="Helical" evidence="5">
    <location>
        <begin position="119"/>
        <end position="138"/>
    </location>
</feature>
<feature type="transmembrane region" description="Helical" evidence="5">
    <location>
        <begin position="177"/>
        <end position="199"/>
    </location>
</feature>
<evidence type="ECO:0000256" key="5">
    <source>
        <dbReference type="HAMAP-Rule" id="MF_00445"/>
    </source>
</evidence>
<dbReference type="InterPro" id="IPR001750">
    <property type="entry name" value="ND/Mrp_TM"/>
</dbReference>
<dbReference type="EC" id="7.1.1.-" evidence="5"/>
<feature type="domain" description="NADH:quinone oxidoreductase/Mrp antiporter transmembrane" evidence="7">
    <location>
        <begin position="140"/>
        <end position="423"/>
    </location>
</feature>
<evidence type="ECO:0000256" key="4">
    <source>
        <dbReference type="ARBA" id="ARBA00023136"/>
    </source>
</evidence>
<dbReference type="NCBIfam" id="TIGR01770">
    <property type="entry name" value="NDH_I_N"/>
    <property type="match status" value="1"/>
</dbReference>
<dbReference type="AlphaFoldDB" id="A0A6I4IP34"/>
<evidence type="ECO:0000256" key="3">
    <source>
        <dbReference type="ARBA" id="ARBA00022989"/>
    </source>
</evidence>
<protein>
    <recommendedName>
        <fullName evidence="5">NADH-quinone oxidoreductase subunit N</fullName>
        <ecNumber evidence="5">7.1.1.-</ecNumber>
    </recommendedName>
    <alternativeName>
        <fullName evidence="5">NADH dehydrogenase I subunit N</fullName>
    </alternativeName>
    <alternativeName>
        <fullName evidence="5">NDH-1 subunit N</fullName>
    </alternativeName>
</protein>
<feature type="transmembrane region" description="Helical" evidence="5">
    <location>
        <begin position="48"/>
        <end position="68"/>
    </location>
</feature>
<accession>A0A6I4IP34</accession>
<dbReference type="KEGG" id="mgik:GO620_009710"/>
<dbReference type="GO" id="GO:0012505">
    <property type="term" value="C:endomembrane system"/>
    <property type="evidence" value="ECO:0007669"/>
    <property type="project" value="UniProtKB-SubCell"/>
</dbReference>
<dbReference type="GO" id="GO:0008137">
    <property type="term" value="F:NADH dehydrogenase (ubiquinone) activity"/>
    <property type="evidence" value="ECO:0007669"/>
    <property type="project" value="InterPro"/>
</dbReference>
<dbReference type="PANTHER" id="PTHR22773">
    <property type="entry name" value="NADH DEHYDROGENASE"/>
    <property type="match status" value="1"/>
</dbReference>
<evidence type="ECO:0000256" key="6">
    <source>
        <dbReference type="RuleBase" id="RU000320"/>
    </source>
</evidence>
<keyword evidence="5" id="KW-1003">Cell membrane</keyword>
<feature type="transmembrane region" description="Helical" evidence="5">
    <location>
        <begin position="219"/>
        <end position="244"/>
    </location>
</feature>
<dbReference type="GO" id="GO:0005886">
    <property type="term" value="C:plasma membrane"/>
    <property type="evidence" value="ECO:0007669"/>
    <property type="project" value="UniProtKB-SubCell"/>
</dbReference>
<name>A0A6I4IP34_9SPHI</name>
<comment type="subunit">
    <text evidence="5">NDH-1 is composed of 14 different subunits. Subunits NuoA, H, J, K, L, M, N constitute the membrane sector of the complex.</text>
</comment>
<feature type="transmembrane region" description="Helical" evidence="5">
    <location>
        <begin position="473"/>
        <end position="495"/>
    </location>
</feature>
<gene>
    <name evidence="5" type="primary">nuoN</name>
    <name evidence="8" type="ORF">GO620_009710</name>
</gene>
<dbReference type="Pfam" id="PF00361">
    <property type="entry name" value="Proton_antipo_M"/>
    <property type="match status" value="1"/>
</dbReference>
<comment type="catalytic activity">
    <reaction evidence="5">
        <text>a quinone + NADH + 5 H(+)(in) = a quinol + NAD(+) + 4 H(+)(out)</text>
        <dbReference type="Rhea" id="RHEA:57888"/>
        <dbReference type="ChEBI" id="CHEBI:15378"/>
        <dbReference type="ChEBI" id="CHEBI:24646"/>
        <dbReference type="ChEBI" id="CHEBI:57540"/>
        <dbReference type="ChEBI" id="CHEBI:57945"/>
        <dbReference type="ChEBI" id="CHEBI:132124"/>
    </reaction>
</comment>
<comment type="similarity">
    <text evidence="5">Belongs to the complex I subunit 2 family.</text>
</comment>
<dbReference type="Proteomes" id="UP000429232">
    <property type="component" value="Chromosome"/>
</dbReference>
<organism evidence="8 9">
    <name type="scientific">Mucilaginibacter ginkgonis</name>
    <dbReference type="NCBI Taxonomy" id="2682091"/>
    <lineage>
        <taxon>Bacteria</taxon>
        <taxon>Pseudomonadati</taxon>
        <taxon>Bacteroidota</taxon>
        <taxon>Sphingobacteriia</taxon>
        <taxon>Sphingobacteriales</taxon>
        <taxon>Sphingobacteriaceae</taxon>
        <taxon>Mucilaginibacter</taxon>
    </lineage>
</organism>
<evidence type="ECO:0000313" key="8">
    <source>
        <dbReference type="EMBL" id="QQL48468.1"/>
    </source>
</evidence>
<feature type="transmembrane region" description="Helical" evidence="5">
    <location>
        <begin position="25"/>
        <end position="41"/>
    </location>
</feature>
<evidence type="ECO:0000256" key="1">
    <source>
        <dbReference type="ARBA" id="ARBA00004127"/>
    </source>
</evidence>
<feature type="transmembrane region" description="Helical" evidence="5">
    <location>
        <begin position="144"/>
        <end position="165"/>
    </location>
</feature>
<feature type="transmembrane region" description="Helical" evidence="5">
    <location>
        <begin position="386"/>
        <end position="407"/>
    </location>
</feature>
<feature type="transmembrane region" description="Helical" evidence="5">
    <location>
        <begin position="344"/>
        <end position="365"/>
    </location>
</feature>
<feature type="transmembrane region" description="Helical" evidence="5">
    <location>
        <begin position="265"/>
        <end position="285"/>
    </location>
</feature>
<dbReference type="GO" id="GO:0048038">
    <property type="term" value="F:quinone binding"/>
    <property type="evidence" value="ECO:0007669"/>
    <property type="project" value="UniProtKB-KW"/>
</dbReference>
<reference evidence="8 9" key="1">
    <citation type="submission" date="2020-12" db="EMBL/GenBank/DDBJ databases">
        <title>HMF7856_wgs.fasta genome submission.</title>
        <authorList>
            <person name="Kang H."/>
            <person name="Kim H."/>
            <person name="Joh K."/>
        </authorList>
    </citation>
    <scope>NUCLEOTIDE SEQUENCE [LARGE SCALE GENOMIC DNA]</scope>
    <source>
        <strain evidence="8 9">HMF7856</strain>
    </source>
</reference>
<keyword evidence="5" id="KW-1278">Translocase</keyword>
<dbReference type="GO" id="GO:0050136">
    <property type="term" value="F:NADH dehydrogenase (quinone) (non-electrogenic) activity"/>
    <property type="evidence" value="ECO:0007669"/>
    <property type="project" value="UniProtKB-UniRule"/>
</dbReference>
<comment type="subcellular location">
    <subcellularLocation>
        <location evidence="5">Cell membrane</location>
        <topology evidence="5">Multi-pass membrane protein</topology>
    </subcellularLocation>
    <subcellularLocation>
        <location evidence="1">Endomembrane system</location>
        <topology evidence="1">Multi-pass membrane protein</topology>
    </subcellularLocation>
    <subcellularLocation>
        <location evidence="6">Membrane</location>
        <topology evidence="6">Multi-pass membrane protein</topology>
    </subcellularLocation>
</comment>
<evidence type="ECO:0000313" key="9">
    <source>
        <dbReference type="Proteomes" id="UP000429232"/>
    </source>
</evidence>
<keyword evidence="2 5" id="KW-0812">Transmembrane</keyword>
<dbReference type="RefSeq" id="WP_157526152.1">
    <property type="nucleotide sequence ID" value="NZ_CP066775.1"/>
</dbReference>
<dbReference type="HAMAP" id="MF_00445">
    <property type="entry name" value="NDH1_NuoN_1"/>
    <property type="match status" value="1"/>
</dbReference>
<comment type="function">
    <text evidence="5">NDH-1 shuttles electrons from NADH, via FMN and iron-sulfur (Fe-S) centers, to quinones in the respiratory chain. The immediate electron acceptor for the enzyme in this species is believed to be a menaquinone. Couples the redox reaction to proton translocation (for every two electrons transferred, four hydrogen ions are translocated across the cytoplasmic membrane), and thus conserves the redox energy in a proton gradient.</text>
</comment>
<feature type="transmembrane region" description="Helical" evidence="5">
    <location>
        <begin position="427"/>
        <end position="448"/>
    </location>
</feature>
<dbReference type="GO" id="GO:0042773">
    <property type="term" value="P:ATP synthesis coupled electron transport"/>
    <property type="evidence" value="ECO:0007669"/>
    <property type="project" value="InterPro"/>
</dbReference>
<keyword evidence="3 5" id="KW-1133">Transmembrane helix</keyword>
<proteinExistence type="inferred from homology"/>
<keyword evidence="5" id="KW-0874">Quinone</keyword>
<feature type="transmembrane region" description="Helical" evidence="5">
    <location>
        <begin position="291"/>
        <end position="310"/>
    </location>
</feature>
<evidence type="ECO:0000256" key="2">
    <source>
        <dbReference type="ARBA" id="ARBA00022692"/>
    </source>
</evidence>
<feature type="transmembrane region" description="Helical" evidence="5">
    <location>
        <begin position="88"/>
        <end position="107"/>
    </location>
</feature>
<sequence length="499" mass="53743">MQAAENISQQLSGVLQSLPYVSPEVWLTVLLILVIVTDLLFGKTSAWICRTLAAVGMAFVLFNCLQQLHLVTHEGKFLFGGMLLLHKTAVVFKSFIDVFAIVLILYVKQDKKFNSHKKGLSDLYTIVIASVLGLHLMVMAVNLLTVYTAIEMVSLASYLLVAYHTESGLGSGAGLKYVLFGAASSAVMLYGISLIYALTGSLNYFGSNLLTGLAANPTVAVVAIVLMLVGIGFKLSFIPMHFWVPDVYQGAPTPVTAYLSTLPKIAGFAMLINFLTPFVFSAGWHAFDFRLTLSVIGIITMIAGNFAAVWQTNIKRLLAYSSIGHTGFALMALVTFTNQGISALVFYLVAYAIANIAALMLVSWFGNVAGTEDIDGYKGLGLRHPAAGVCFIIILISLTGIPVSAGFNAKLLVFSSVYAVYEETKSLPLLLLLITGAVTTVISLFYYIKVPLNLFLRKGNGEKAFHDTRSSTGLLSIILFLTALTLALGLFPNLLAGLL</sequence>